<gene>
    <name evidence="2" type="ORF">SAMN04490182_2435</name>
</gene>
<feature type="transmembrane region" description="Helical" evidence="1">
    <location>
        <begin position="53"/>
        <end position="76"/>
    </location>
</feature>
<reference evidence="2 3" key="1">
    <citation type="submission" date="2016-10" db="EMBL/GenBank/DDBJ databases">
        <authorList>
            <person name="Varghese N."/>
            <person name="Submissions S."/>
        </authorList>
    </citation>
    <scope>NUCLEOTIDE SEQUENCE [LARGE SCALE GENOMIC DNA]</scope>
    <source>
        <strain evidence="2 3">BS2981</strain>
    </source>
</reference>
<dbReference type="EMBL" id="LT629753">
    <property type="protein sequence ID" value="SDS80322.1"/>
    <property type="molecule type" value="Genomic_DNA"/>
</dbReference>
<sequence length="339" mass="38226">MQNIICMLLTVIVPVTLTTLSVVWFVGQGKGFTSKVISVFDLNSESGLIKQGLLWLVVGIPLSLGFAFGVWAWAGYDLNLSADGYRKFIEISILPLAIMSVSLPLAGLVSRFHSTQQAAKQISITMIKNNLDAFSSHRKGMLEYFSGLDLMTYFDKYKFEYKAHPVLHKRFFSGSPEKGWPSRNELSFEAVERKIEQAAIYLLLVLSGNSIHRLDDYLQVSLNIYGAADALNIREIKHDMARGGVYVKWLNNDGGVVTIGLNTLETLAALRFVREYYNNFCDFSGRPRMKLSNDLEDVFLKTEYWLRKGDFIQTIHLQDMVSLVEAGRAEYGEKHPRGG</sequence>
<dbReference type="RefSeq" id="WP_130925968.1">
    <property type="nucleotide sequence ID" value="NZ_LT629753.1"/>
</dbReference>
<dbReference type="Proteomes" id="UP000199576">
    <property type="component" value="Chromosome I"/>
</dbReference>
<evidence type="ECO:0000313" key="3">
    <source>
        <dbReference type="Proteomes" id="UP000199576"/>
    </source>
</evidence>
<keyword evidence="1" id="KW-0472">Membrane</keyword>
<keyword evidence="1" id="KW-0812">Transmembrane</keyword>
<protein>
    <submittedName>
        <fullName evidence="2">Uncharacterized protein</fullName>
    </submittedName>
</protein>
<organism evidence="2 3">
    <name type="scientific">Pseudomonas cedrina</name>
    <dbReference type="NCBI Taxonomy" id="651740"/>
    <lineage>
        <taxon>Bacteria</taxon>
        <taxon>Pseudomonadati</taxon>
        <taxon>Pseudomonadota</taxon>
        <taxon>Gammaproteobacteria</taxon>
        <taxon>Pseudomonadales</taxon>
        <taxon>Pseudomonadaceae</taxon>
        <taxon>Pseudomonas</taxon>
    </lineage>
</organism>
<evidence type="ECO:0000313" key="2">
    <source>
        <dbReference type="EMBL" id="SDS80322.1"/>
    </source>
</evidence>
<keyword evidence="1" id="KW-1133">Transmembrane helix</keyword>
<keyword evidence="3" id="KW-1185">Reference proteome</keyword>
<feature type="transmembrane region" description="Helical" evidence="1">
    <location>
        <begin position="88"/>
        <end position="109"/>
    </location>
</feature>
<name>A0ABY0UK08_PSECE</name>
<accession>A0ABY0UK08</accession>
<feature type="transmembrane region" description="Helical" evidence="1">
    <location>
        <begin position="7"/>
        <end position="26"/>
    </location>
</feature>
<proteinExistence type="predicted"/>
<evidence type="ECO:0000256" key="1">
    <source>
        <dbReference type="SAM" id="Phobius"/>
    </source>
</evidence>